<evidence type="ECO:0000313" key="2">
    <source>
        <dbReference type="EMBL" id="WWM69232.1"/>
    </source>
</evidence>
<reference evidence="2 3" key="1">
    <citation type="submission" date="2024-02" db="EMBL/GenBank/DDBJ databases">
        <title>Full genome sequence of Sphingomonas kaistensis.</title>
        <authorList>
            <person name="Poletto B.L."/>
            <person name="Silva G."/>
            <person name="Galante D."/>
            <person name="Campos K.R."/>
            <person name="Santos M.B.N."/>
            <person name="Sacchi C.T."/>
        </authorList>
    </citation>
    <scope>NUCLEOTIDE SEQUENCE [LARGE SCALE GENOMIC DNA]</scope>
    <source>
        <strain evidence="2 3">MA4R</strain>
    </source>
</reference>
<dbReference type="EMBL" id="CP145607">
    <property type="protein sequence ID" value="WWM69232.1"/>
    <property type="molecule type" value="Genomic_DNA"/>
</dbReference>
<accession>A0ABZ2FZB3</accession>
<keyword evidence="3" id="KW-1185">Reference proteome</keyword>
<dbReference type="RefSeq" id="WP_338501148.1">
    <property type="nucleotide sequence ID" value="NZ_CP145607.1"/>
</dbReference>
<protein>
    <submittedName>
        <fullName evidence="2">Uncharacterized protein</fullName>
    </submittedName>
</protein>
<proteinExistence type="predicted"/>
<dbReference type="Proteomes" id="UP001382935">
    <property type="component" value="Chromosome"/>
</dbReference>
<name>A0ABZ2FZB3_9SPHN</name>
<evidence type="ECO:0000256" key="1">
    <source>
        <dbReference type="SAM" id="MobiDB-lite"/>
    </source>
</evidence>
<feature type="region of interest" description="Disordered" evidence="1">
    <location>
        <begin position="1"/>
        <end position="25"/>
    </location>
</feature>
<evidence type="ECO:0000313" key="3">
    <source>
        <dbReference type="Proteomes" id="UP001382935"/>
    </source>
</evidence>
<gene>
    <name evidence="2" type="ORF">V6R86_00570</name>
</gene>
<organism evidence="2 3">
    <name type="scientific">Sphingomonas kaistensis</name>
    <dbReference type="NCBI Taxonomy" id="298708"/>
    <lineage>
        <taxon>Bacteria</taxon>
        <taxon>Pseudomonadati</taxon>
        <taxon>Pseudomonadota</taxon>
        <taxon>Alphaproteobacteria</taxon>
        <taxon>Sphingomonadales</taxon>
        <taxon>Sphingomonadaceae</taxon>
        <taxon>Sphingomonas</taxon>
    </lineage>
</organism>
<sequence>MFGTTDRAVSAEAKMGRDAPPAVSGKSLGIDVRCSGWTQGFSFRKVAQGDYFVTALGSSGTGLYTPSAEEELNYRQPKRRDVYFMRPVRVTAADRTVDIAFTQE</sequence>